<proteinExistence type="predicted"/>
<feature type="compositionally biased region" description="Low complexity" evidence="5">
    <location>
        <begin position="131"/>
        <end position="141"/>
    </location>
</feature>
<feature type="region of interest" description="Disordered" evidence="5">
    <location>
        <begin position="62"/>
        <end position="232"/>
    </location>
</feature>
<evidence type="ECO:0000256" key="2">
    <source>
        <dbReference type="ARBA" id="ARBA00022692"/>
    </source>
</evidence>
<feature type="transmembrane region" description="Helical" evidence="6">
    <location>
        <begin position="242"/>
        <end position="261"/>
    </location>
</feature>
<dbReference type="Proteomes" id="UP000265515">
    <property type="component" value="Unassembled WGS sequence"/>
</dbReference>
<dbReference type="GO" id="GO:0005509">
    <property type="term" value="F:calcium ion binding"/>
    <property type="evidence" value="ECO:0007669"/>
    <property type="project" value="InterPro"/>
</dbReference>
<evidence type="ECO:0000256" key="6">
    <source>
        <dbReference type="SAM" id="Phobius"/>
    </source>
</evidence>
<keyword evidence="8" id="KW-1185">Reference proteome</keyword>
<protein>
    <submittedName>
        <fullName evidence="7">Uncharacterized protein</fullName>
    </submittedName>
</protein>
<organism evidence="7 8">
    <name type="scientific">Chara braunii</name>
    <name type="common">Braun's stonewort</name>
    <dbReference type="NCBI Taxonomy" id="69332"/>
    <lineage>
        <taxon>Eukaryota</taxon>
        <taxon>Viridiplantae</taxon>
        <taxon>Streptophyta</taxon>
        <taxon>Charophyceae</taxon>
        <taxon>Charales</taxon>
        <taxon>Characeae</taxon>
        <taxon>Chara</taxon>
    </lineage>
</organism>
<keyword evidence="4 6" id="KW-0472">Membrane</keyword>
<dbReference type="Pfam" id="PF07946">
    <property type="entry name" value="CCDC47"/>
    <property type="match status" value="1"/>
</dbReference>
<evidence type="ECO:0000313" key="8">
    <source>
        <dbReference type="Proteomes" id="UP000265515"/>
    </source>
</evidence>
<feature type="compositionally biased region" description="Gly residues" evidence="5">
    <location>
        <begin position="217"/>
        <end position="226"/>
    </location>
</feature>
<evidence type="ECO:0000256" key="5">
    <source>
        <dbReference type="SAM" id="MobiDB-lite"/>
    </source>
</evidence>
<comment type="caution">
    <text evidence="7">The sequence shown here is derived from an EMBL/GenBank/DDBJ whole genome shotgun (WGS) entry which is preliminary data.</text>
</comment>
<feature type="compositionally biased region" description="Basic and acidic residues" evidence="5">
    <location>
        <begin position="110"/>
        <end position="130"/>
    </location>
</feature>
<evidence type="ECO:0000256" key="4">
    <source>
        <dbReference type="ARBA" id="ARBA00023136"/>
    </source>
</evidence>
<feature type="region of interest" description="Disordered" evidence="5">
    <location>
        <begin position="495"/>
        <end position="532"/>
    </location>
</feature>
<evidence type="ECO:0000313" key="7">
    <source>
        <dbReference type="EMBL" id="GBG69894.1"/>
    </source>
</evidence>
<dbReference type="GO" id="GO:0032469">
    <property type="term" value="P:endoplasmic reticulum calcium ion homeostasis"/>
    <property type="evidence" value="ECO:0007669"/>
    <property type="project" value="InterPro"/>
</dbReference>
<reference evidence="7 8" key="1">
    <citation type="journal article" date="2018" name="Cell">
        <title>The Chara Genome: Secondary Complexity and Implications for Plant Terrestrialization.</title>
        <authorList>
            <person name="Nishiyama T."/>
            <person name="Sakayama H."/>
            <person name="Vries J.D."/>
            <person name="Buschmann H."/>
            <person name="Saint-Marcoux D."/>
            <person name="Ullrich K.K."/>
            <person name="Haas F.B."/>
            <person name="Vanderstraeten L."/>
            <person name="Becker D."/>
            <person name="Lang D."/>
            <person name="Vosolsobe S."/>
            <person name="Rombauts S."/>
            <person name="Wilhelmsson P.K.I."/>
            <person name="Janitza P."/>
            <person name="Kern R."/>
            <person name="Heyl A."/>
            <person name="Rumpler F."/>
            <person name="Villalobos L.I.A.C."/>
            <person name="Clay J.M."/>
            <person name="Skokan R."/>
            <person name="Toyoda A."/>
            <person name="Suzuki Y."/>
            <person name="Kagoshima H."/>
            <person name="Schijlen E."/>
            <person name="Tajeshwar N."/>
            <person name="Catarino B."/>
            <person name="Hetherington A.J."/>
            <person name="Saltykova A."/>
            <person name="Bonnot C."/>
            <person name="Breuninger H."/>
            <person name="Symeonidi A."/>
            <person name="Radhakrishnan G.V."/>
            <person name="Van Nieuwerburgh F."/>
            <person name="Deforce D."/>
            <person name="Chang C."/>
            <person name="Karol K.G."/>
            <person name="Hedrich R."/>
            <person name="Ulvskov P."/>
            <person name="Glockner G."/>
            <person name="Delwiche C.F."/>
            <person name="Petrasek J."/>
            <person name="Van de Peer Y."/>
            <person name="Friml J."/>
            <person name="Beilby M."/>
            <person name="Dolan L."/>
            <person name="Kohara Y."/>
            <person name="Sugano S."/>
            <person name="Fujiyama A."/>
            <person name="Delaux P.-M."/>
            <person name="Quint M."/>
            <person name="TheiBen G."/>
            <person name="Hagemann M."/>
            <person name="Harholt J."/>
            <person name="Dunand C."/>
            <person name="Zachgo S."/>
            <person name="Langdale J."/>
            <person name="Maumus F."/>
            <person name="Straeten D.V.D."/>
            <person name="Gould S.B."/>
            <person name="Rensing S.A."/>
        </authorList>
    </citation>
    <scope>NUCLEOTIDE SEQUENCE [LARGE SCALE GENOMIC DNA]</scope>
    <source>
        <strain evidence="7 8">S276</strain>
    </source>
</reference>
<dbReference type="EMBL" id="BFEA01000122">
    <property type="protein sequence ID" value="GBG69894.1"/>
    <property type="molecule type" value="Genomic_DNA"/>
</dbReference>
<dbReference type="OrthoDB" id="10039147at2759"/>
<evidence type="ECO:0000256" key="1">
    <source>
        <dbReference type="ARBA" id="ARBA00004167"/>
    </source>
</evidence>
<keyword evidence="3 6" id="KW-1133">Transmembrane helix</keyword>
<feature type="compositionally biased region" description="Acidic residues" evidence="5">
    <location>
        <begin position="62"/>
        <end position="75"/>
    </location>
</feature>
<dbReference type="Gramene" id="GBG69894">
    <property type="protein sequence ID" value="GBG69894"/>
    <property type="gene ID" value="CBR_g4722"/>
</dbReference>
<dbReference type="STRING" id="69332.A0A388KIL3"/>
<gene>
    <name evidence="7" type="ORF">CBR_g4722</name>
</gene>
<dbReference type="PANTHER" id="PTHR12883:SF0">
    <property type="entry name" value="PAT COMPLEX SUBUNIT CCDC47"/>
    <property type="match status" value="1"/>
</dbReference>
<dbReference type="GO" id="GO:0016020">
    <property type="term" value="C:membrane"/>
    <property type="evidence" value="ECO:0007669"/>
    <property type="project" value="UniProtKB-SubCell"/>
</dbReference>
<feature type="compositionally biased region" description="Basic and acidic residues" evidence="5">
    <location>
        <begin position="505"/>
        <end position="521"/>
    </location>
</feature>
<dbReference type="GO" id="GO:0005783">
    <property type="term" value="C:endoplasmic reticulum"/>
    <property type="evidence" value="ECO:0007669"/>
    <property type="project" value="InterPro"/>
</dbReference>
<sequence length="532" mass="57246">MAMAMSRRRNSDWIGLLVSLSHRLWWWLAIVSLLSLLGQEVFRSAAGYGAGLKADAAELEGFGDETEEEGEEDVPDILSRPAPGAKPGPQTDRGPPAAPYDIPATEQEEADGKKMKKGGDGGEERRREPSSAEGGRSAAAAMETAQGGGKRAQQLWDEEEFEGLPDAMGGSAWAEGGGAGGEEGRRSVVMGGGGAIPSSEAQNQSGARRRGAKEGAGKGGATGRGGASWRNKTHQGGGLSNYVMEIGVVIFLIAYVINFFFGRKANERIAVAWAEQFAGRGSIIEKNFSLIGVGSSLPALSGENGGVVGEVGEGGGGVGGGGGNGGGEDEALMLKEGQNVFKFYASGRRFCEGLLATLDLRGRHDLLLLLWYFFSPRKDLITIEVDMNDEDMDHVVFAIARRKSAKSMHKENKDLQQYATMLDLSMKKNWPSDEFSVIAESRELALDLLPDALVDQARAKAEAARLKVAQEAHKEAHNARQEALQRKRADRLAAMKEAESALSREALRRKEEKNRARELKRGMPRIRISRAH</sequence>
<dbReference type="AlphaFoldDB" id="A0A388KIL3"/>
<feature type="compositionally biased region" description="Basic residues" evidence="5">
    <location>
        <begin position="522"/>
        <end position="532"/>
    </location>
</feature>
<dbReference type="InterPro" id="IPR012879">
    <property type="entry name" value="CCDC47"/>
</dbReference>
<name>A0A388KIL3_CHABU</name>
<dbReference type="PANTHER" id="PTHR12883">
    <property type="entry name" value="ADIPOCYTE-SPECIFIC PROTEIN 4-RELATED"/>
    <property type="match status" value="1"/>
</dbReference>
<keyword evidence="2 6" id="KW-0812">Transmembrane</keyword>
<evidence type="ECO:0000256" key="3">
    <source>
        <dbReference type="ARBA" id="ARBA00022989"/>
    </source>
</evidence>
<accession>A0A388KIL3</accession>
<comment type="subcellular location">
    <subcellularLocation>
        <location evidence="1">Membrane</location>
        <topology evidence="1">Single-pass membrane protein</topology>
    </subcellularLocation>
</comment>